<feature type="domain" description="KIB1-4 beta-propeller" evidence="1">
    <location>
        <begin position="7"/>
        <end position="147"/>
    </location>
</feature>
<sequence length="206" mass="23003">MSMLTTVGGRFYSVDHLQKQFLVVALEFSPVDGAAPQFTAVATNDTEHTPAGHSTTVFRAVESDGELFLVAMYYVKPRDRVASKILVLKLDLLKRAKVEVMSTLGERSFFLAASSKFGASVRAKQVGLKENCIYYLKPDDKGFYVYNRKYYTHDYDVRLLSDQLLAANCPGPHGEKLVCVERNDWQVRLGWMGVGRGSRTYSSAGL</sequence>
<dbReference type="AlphaFoldDB" id="A0A0E0B2F2"/>
<dbReference type="HOGENOM" id="CLU_115589_0_0_1"/>
<reference evidence="2" key="2">
    <citation type="submission" date="2018-05" db="EMBL/GenBank/DDBJ databases">
        <title>OgluRS3 (Oryza glumaepatula Reference Sequence Version 3).</title>
        <authorList>
            <person name="Zhang J."/>
            <person name="Kudrna D."/>
            <person name="Lee S."/>
            <person name="Talag J."/>
            <person name="Welchert J."/>
            <person name="Wing R.A."/>
        </authorList>
    </citation>
    <scope>NUCLEOTIDE SEQUENCE [LARGE SCALE GENOMIC DNA]</scope>
</reference>
<dbReference type="PANTHER" id="PTHR33127:SF5">
    <property type="entry name" value="TRANSMEMBRANE PROTEIN"/>
    <property type="match status" value="1"/>
</dbReference>
<proteinExistence type="predicted"/>
<protein>
    <recommendedName>
        <fullName evidence="1">KIB1-4 beta-propeller domain-containing protein</fullName>
    </recommendedName>
</protein>
<organism evidence="2">
    <name type="scientific">Oryza glumipatula</name>
    <dbReference type="NCBI Taxonomy" id="40148"/>
    <lineage>
        <taxon>Eukaryota</taxon>
        <taxon>Viridiplantae</taxon>
        <taxon>Streptophyta</taxon>
        <taxon>Embryophyta</taxon>
        <taxon>Tracheophyta</taxon>
        <taxon>Spermatophyta</taxon>
        <taxon>Magnoliopsida</taxon>
        <taxon>Liliopsida</taxon>
        <taxon>Poales</taxon>
        <taxon>Poaceae</taxon>
        <taxon>BOP clade</taxon>
        <taxon>Oryzoideae</taxon>
        <taxon>Oryzeae</taxon>
        <taxon>Oryzinae</taxon>
        <taxon>Oryza</taxon>
    </lineage>
</organism>
<dbReference type="InterPro" id="IPR005174">
    <property type="entry name" value="KIB1-4_b-propeller"/>
</dbReference>
<dbReference type="PANTHER" id="PTHR33127">
    <property type="entry name" value="TRANSMEMBRANE PROTEIN"/>
    <property type="match status" value="1"/>
</dbReference>
<dbReference type="STRING" id="40148.A0A0E0B2F2"/>
<dbReference type="EnsemblPlants" id="OGLUM09G09110.1">
    <property type="protein sequence ID" value="OGLUM09G09110.1"/>
    <property type="gene ID" value="OGLUM09G09110"/>
</dbReference>
<evidence type="ECO:0000313" key="3">
    <source>
        <dbReference type="Proteomes" id="UP000026961"/>
    </source>
</evidence>
<keyword evidence="3" id="KW-1185">Reference proteome</keyword>
<reference evidence="2" key="1">
    <citation type="submission" date="2015-04" db="UniProtKB">
        <authorList>
            <consortium name="EnsemblPlants"/>
        </authorList>
    </citation>
    <scope>IDENTIFICATION</scope>
</reference>
<dbReference type="Gramene" id="OGLUM09G09110.1">
    <property type="protein sequence ID" value="OGLUM09G09110.1"/>
    <property type="gene ID" value="OGLUM09G09110"/>
</dbReference>
<evidence type="ECO:0000259" key="1">
    <source>
        <dbReference type="Pfam" id="PF03478"/>
    </source>
</evidence>
<dbReference type="Proteomes" id="UP000026961">
    <property type="component" value="Chromosome 9"/>
</dbReference>
<accession>A0A0E0B2F2</accession>
<evidence type="ECO:0000313" key="2">
    <source>
        <dbReference type="EnsemblPlants" id="OGLUM09G09110.1"/>
    </source>
</evidence>
<dbReference type="Pfam" id="PF03478">
    <property type="entry name" value="Beta-prop_KIB1-4"/>
    <property type="match status" value="1"/>
</dbReference>
<name>A0A0E0B2F2_9ORYZ</name>